<sequence>MSSTERPVDHAERMSRALLSLEGLSVGDGFGERFFAARSLVAEAVDARRAPSPPWPYTDDTEMALALVQVLDEQGRVAQDRLAELFAKRFRDNPYRGYGGGAIEILERIHLGMDWRPVSSQVFNGTGSKGNGAAMRVAPLGAYFADDLRRAAEEARLSAEVTHFHPDGQAGAMAVAVAAAWASGARGPARELFDVVLEYTPPGATRRGLERAREWPLDTTPTAAAKELGSGARVLSEDTVPFVIWCAVRHLEHFEDALWATVSGRGDMDTTCAMVGGIVVLATGQGAIPAPWWTAREPLQLRAGR</sequence>
<dbReference type="InterPro" id="IPR005502">
    <property type="entry name" value="Ribosyl_crysJ1"/>
</dbReference>
<dbReference type="EMBL" id="CP071091">
    <property type="protein sequence ID" value="QSQ16723.1"/>
    <property type="molecule type" value="Genomic_DNA"/>
</dbReference>
<name>A0ABX7NEA1_9BACT</name>
<dbReference type="PANTHER" id="PTHR16222:SF12">
    <property type="entry name" value="ADP-RIBOSYLGLYCOHYDROLASE-RELATED"/>
    <property type="match status" value="1"/>
</dbReference>
<gene>
    <name evidence="1" type="ORF">JY572_12025</name>
</gene>
<proteinExistence type="predicted"/>
<evidence type="ECO:0000313" key="2">
    <source>
        <dbReference type="Proteomes" id="UP000663090"/>
    </source>
</evidence>
<reference evidence="1 2" key="1">
    <citation type="submission" date="2021-02" db="EMBL/GenBank/DDBJ databases">
        <title>De Novo genome assembly of isolated myxobacteria.</title>
        <authorList>
            <person name="Stevens D.C."/>
        </authorList>
    </citation>
    <scope>NUCLEOTIDE SEQUENCE [LARGE SCALE GENOMIC DNA]</scope>
    <source>
        <strain evidence="1 2">SCHIC003</strain>
    </source>
</reference>
<keyword evidence="2" id="KW-1185">Reference proteome</keyword>
<accession>A0ABX7NEA1</accession>
<dbReference type="RefSeq" id="WP_206718364.1">
    <property type="nucleotide sequence ID" value="NZ_CP071091.1"/>
</dbReference>
<dbReference type="InterPro" id="IPR036705">
    <property type="entry name" value="Ribosyl_crysJ1_sf"/>
</dbReference>
<dbReference type="Pfam" id="PF03747">
    <property type="entry name" value="ADP_ribosyl_GH"/>
    <property type="match status" value="1"/>
</dbReference>
<dbReference type="InterPro" id="IPR050792">
    <property type="entry name" value="ADP-ribosylglycohydrolase"/>
</dbReference>
<protein>
    <submittedName>
        <fullName evidence="1">ADP-ribosylglycohydrolase family protein</fullName>
    </submittedName>
</protein>
<dbReference type="Gene3D" id="1.10.4080.10">
    <property type="entry name" value="ADP-ribosylation/Crystallin J1"/>
    <property type="match status" value="1"/>
</dbReference>
<organism evidence="1 2">
    <name type="scientific">Myxococcus landrumensis</name>
    <dbReference type="NCBI Taxonomy" id="2813577"/>
    <lineage>
        <taxon>Bacteria</taxon>
        <taxon>Pseudomonadati</taxon>
        <taxon>Myxococcota</taxon>
        <taxon>Myxococcia</taxon>
        <taxon>Myxococcales</taxon>
        <taxon>Cystobacterineae</taxon>
        <taxon>Myxococcaceae</taxon>
        <taxon>Myxococcus</taxon>
    </lineage>
</organism>
<dbReference type="Proteomes" id="UP000663090">
    <property type="component" value="Chromosome"/>
</dbReference>
<dbReference type="SUPFAM" id="SSF101478">
    <property type="entry name" value="ADP-ribosylglycohydrolase"/>
    <property type="match status" value="1"/>
</dbReference>
<evidence type="ECO:0000313" key="1">
    <source>
        <dbReference type="EMBL" id="QSQ16723.1"/>
    </source>
</evidence>
<dbReference type="PANTHER" id="PTHR16222">
    <property type="entry name" value="ADP-RIBOSYLGLYCOHYDROLASE"/>
    <property type="match status" value="1"/>
</dbReference>